<feature type="coiled-coil region" evidence="1">
    <location>
        <begin position="42"/>
        <end position="69"/>
    </location>
</feature>
<dbReference type="Proteomes" id="UP000730481">
    <property type="component" value="Unassembled WGS sequence"/>
</dbReference>
<name>A0A9P5DVJ7_9HYPO</name>
<evidence type="ECO:0000256" key="1">
    <source>
        <dbReference type="SAM" id="Coils"/>
    </source>
</evidence>
<dbReference type="AlphaFoldDB" id="A0A9P5DVJ7"/>
<dbReference type="EMBL" id="PVQB02000446">
    <property type="protein sequence ID" value="KAF4337060.1"/>
    <property type="molecule type" value="Genomic_DNA"/>
</dbReference>
<feature type="compositionally biased region" description="Polar residues" evidence="2">
    <location>
        <begin position="1"/>
        <end position="15"/>
    </location>
</feature>
<gene>
    <name evidence="3" type="ORF">FBEOM_9049</name>
</gene>
<sequence>MAASDESNYSANEDGNPNFAAKAQQRLLQLKKGRNERIDAVVQESATEMDRLRTSIAKLQQDRRTKEVQVVAASIMRIIEALEHRKNIERRMETLICRLAHRTRDIERMMKIGLQGREEDMKKAK</sequence>
<dbReference type="OrthoDB" id="4923153at2759"/>
<accession>A0A9P5DVJ7</accession>
<organism evidence="3 4">
    <name type="scientific">Fusarium beomiforme</name>
    <dbReference type="NCBI Taxonomy" id="44412"/>
    <lineage>
        <taxon>Eukaryota</taxon>
        <taxon>Fungi</taxon>
        <taxon>Dikarya</taxon>
        <taxon>Ascomycota</taxon>
        <taxon>Pezizomycotina</taxon>
        <taxon>Sordariomycetes</taxon>
        <taxon>Hypocreomycetidae</taxon>
        <taxon>Hypocreales</taxon>
        <taxon>Nectriaceae</taxon>
        <taxon>Fusarium</taxon>
        <taxon>Fusarium burgessii species complex</taxon>
    </lineage>
</organism>
<evidence type="ECO:0000313" key="4">
    <source>
        <dbReference type="Proteomes" id="UP000730481"/>
    </source>
</evidence>
<comment type="caution">
    <text evidence="3">The sequence shown here is derived from an EMBL/GenBank/DDBJ whole genome shotgun (WGS) entry which is preliminary data.</text>
</comment>
<evidence type="ECO:0000256" key="2">
    <source>
        <dbReference type="SAM" id="MobiDB-lite"/>
    </source>
</evidence>
<feature type="region of interest" description="Disordered" evidence="2">
    <location>
        <begin position="1"/>
        <end position="23"/>
    </location>
</feature>
<evidence type="ECO:0000313" key="3">
    <source>
        <dbReference type="EMBL" id="KAF4337060.1"/>
    </source>
</evidence>
<reference evidence="3" key="2">
    <citation type="submission" date="2020-02" db="EMBL/GenBank/DDBJ databases">
        <title>Identification and distribution of gene clusters putatively required for synthesis of sphingolipid metabolism inhibitors in phylogenetically diverse species of the filamentous fungus Fusarium.</title>
        <authorList>
            <person name="Kim H.-S."/>
            <person name="Busman M."/>
            <person name="Brown D.W."/>
            <person name="Divon H."/>
            <person name="Uhlig S."/>
            <person name="Proctor R.H."/>
        </authorList>
    </citation>
    <scope>NUCLEOTIDE SEQUENCE</scope>
    <source>
        <strain evidence="3">NRRL 25174</strain>
    </source>
</reference>
<keyword evidence="4" id="KW-1185">Reference proteome</keyword>
<protein>
    <submittedName>
        <fullName evidence="3">T-complex 1</fullName>
    </submittedName>
</protein>
<proteinExistence type="predicted"/>
<reference evidence="3" key="1">
    <citation type="journal article" date="2017" name="Mycologia">
        <title>Fusarium algeriense, sp. nov., a novel toxigenic crown rot pathogen of durum wheat from Algeria is nested in the Fusarium burgessii species complex.</title>
        <authorList>
            <person name="Laraba I."/>
            <person name="Keddad A."/>
            <person name="Boureghda H."/>
            <person name="Abdallah N."/>
            <person name="Vaughan M.M."/>
            <person name="Proctor R.H."/>
            <person name="Busman M."/>
            <person name="O'Donnell K."/>
        </authorList>
    </citation>
    <scope>NUCLEOTIDE SEQUENCE</scope>
    <source>
        <strain evidence="3">NRRL 25174</strain>
    </source>
</reference>
<keyword evidence="1" id="KW-0175">Coiled coil</keyword>